<feature type="region of interest" description="Disordered" evidence="1">
    <location>
        <begin position="286"/>
        <end position="346"/>
    </location>
</feature>
<evidence type="ECO:0000313" key="3">
    <source>
        <dbReference type="Proteomes" id="UP000054558"/>
    </source>
</evidence>
<accession>A0A1Y1HK69</accession>
<feature type="region of interest" description="Disordered" evidence="1">
    <location>
        <begin position="53"/>
        <end position="115"/>
    </location>
</feature>
<evidence type="ECO:0000313" key="2">
    <source>
        <dbReference type="EMBL" id="GAQ78323.1"/>
    </source>
</evidence>
<dbReference type="Proteomes" id="UP000054558">
    <property type="component" value="Unassembled WGS sequence"/>
</dbReference>
<feature type="compositionally biased region" description="Polar residues" evidence="1">
    <location>
        <begin position="83"/>
        <end position="92"/>
    </location>
</feature>
<gene>
    <name evidence="2" type="ORF">KFL_000110200</name>
</gene>
<evidence type="ECO:0000256" key="1">
    <source>
        <dbReference type="SAM" id="MobiDB-lite"/>
    </source>
</evidence>
<dbReference type="AlphaFoldDB" id="A0A1Y1HK69"/>
<feature type="compositionally biased region" description="Basic and acidic residues" evidence="1">
    <location>
        <begin position="307"/>
        <end position="329"/>
    </location>
</feature>
<name>A0A1Y1HK69_KLENI</name>
<feature type="region of interest" description="Disordered" evidence="1">
    <location>
        <begin position="147"/>
        <end position="256"/>
    </location>
</feature>
<sequence length="346" mass="36896">MEGCQKATEAGVSDVRDMIRYWSGSGRTRIPERLQATEESEPRATPILRGAKSVRQEMDEERGLLGFPRKPEGNGGKLKTQRCEGTSESINPKTRKEVSRRMAGGELPGVGMKQRKRRMEIGVEKAANNEDVAERSVPVAVKAAKLQRTEAAGNGAKTAERSVPFAGKITKRTEQTLGRLAGRNGVGRNEVGRNKPRQNQSGHKGLDEPSVDGTSLDGNNPDGTAFGGSSLDETKLDGTNLGESSQETTALDARLDRTSSTMANAIGTIWAEPAWTEAARPEEGVWNGNVCGRSGPESGGTSSSQKLKLEGGAEERAVSARKAERRSAAKAEASAIAADLPESEQL</sequence>
<feature type="compositionally biased region" description="Polar residues" evidence="1">
    <location>
        <begin position="212"/>
        <end position="222"/>
    </location>
</feature>
<keyword evidence="3" id="KW-1185">Reference proteome</keyword>
<feature type="compositionally biased region" description="Basic and acidic residues" evidence="1">
    <location>
        <begin position="54"/>
        <end position="63"/>
    </location>
</feature>
<organism evidence="2 3">
    <name type="scientific">Klebsormidium nitens</name>
    <name type="common">Green alga</name>
    <name type="synonym">Ulothrix nitens</name>
    <dbReference type="NCBI Taxonomy" id="105231"/>
    <lineage>
        <taxon>Eukaryota</taxon>
        <taxon>Viridiplantae</taxon>
        <taxon>Streptophyta</taxon>
        <taxon>Klebsormidiophyceae</taxon>
        <taxon>Klebsormidiales</taxon>
        <taxon>Klebsormidiaceae</taxon>
        <taxon>Klebsormidium</taxon>
    </lineage>
</organism>
<dbReference type="EMBL" id="DF236960">
    <property type="protein sequence ID" value="GAQ78323.1"/>
    <property type="molecule type" value="Genomic_DNA"/>
</dbReference>
<proteinExistence type="predicted"/>
<reference evidence="2 3" key="1">
    <citation type="journal article" date="2014" name="Nat. Commun.">
        <title>Klebsormidium flaccidum genome reveals primary factors for plant terrestrial adaptation.</title>
        <authorList>
            <person name="Hori K."/>
            <person name="Maruyama F."/>
            <person name="Fujisawa T."/>
            <person name="Togashi T."/>
            <person name="Yamamoto N."/>
            <person name="Seo M."/>
            <person name="Sato S."/>
            <person name="Yamada T."/>
            <person name="Mori H."/>
            <person name="Tajima N."/>
            <person name="Moriyama T."/>
            <person name="Ikeuchi M."/>
            <person name="Watanabe M."/>
            <person name="Wada H."/>
            <person name="Kobayashi K."/>
            <person name="Saito M."/>
            <person name="Masuda T."/>
            <person name="Sasaki-Sekimoto Y."/>
            <person name="Mashiguchi K."/>
            <person name="Awai K."/>
            <person name="Shimojima M."/>
            <person name="Masuda S."/>
            <person name="Iwai M."/>
            <person name="Nobusawa T."/>
            <person name="Narise T."/>
            <person name="Kondo S."/>
            <person name="Saito H."/>
            <person name="Sato R."/>
            <person name="Murakawa M."/>
            <person name="Ihara Y."/>
            <person name="Oshima-Yamada Y."/>
            <person name="Ohtaka K."/>
            <person name="Satoh M."/>
            <person name="Sonobe K."/>
            <person name="Ishii M."/>
            <person name="Ohtani R."/>
            <person name="Kanamori-Sato M."/>
            <person name="Honoki R."/>
            <person name="Miyazaki D."/>
            <person name="Mochizuki H."/>
            <person name="Umetsu J."/>
            <person name="Higashi K."/>
            <person name="Shibata D."/>
            <person name="Kamiya Y."/>
            <person name="Sato N."/>
            <person name="Nakamura Y."/>
            <person name="Tabata S."/>
            <person name="Ida S."/>
            <person name="Kurokawa K."/>
            <person name="Ohta H."/>
        </authorList>
    </citation>
    <scope>NUCLEOTIDE SEQUENCE [LARGE SCALE GENOMIC DNA]</scope>
    <source>
        <strain evidence="2 3">NIES-2285</strain>
    </source>
</reference>
<protein>
    <submittedName>
        <fullName evidence="2">Uncharacterized protein</fullName>
    </submittedName>
</protein>